<dbReference type="Proteomes" id="UP000545761">
    <property type="component" value="Unassembled WGS sequence"/>
</dbReference>
<evidence type="ECO:0000313" key="3">
    <source>
        <dbReference type="Proteomes" id="UP000545761"/>
    </source>
</evidence>
<evidence type="ECO:0000313" key="2">
    <source>
        <dbReference type="EMBL" id="MBA2944857.1"/>
    </source>
</evidence>
<name>A0A7W0DGX0_9ACTN</name>
<keyword evidence="1" id="KW-0812">Transmembrane</keyword>
<sequence>MRQKNVVGFFARWALAMIVCAFFLYWSAFFATLSGWSFIEEPAERWRQEGREIIELLIFSAILGMLGIGSARLVLRKSPLTWWHLLSLVIPAWVALDYVESGVIPL</sequence>
<gene>
    <name evidence="2" type="ORF">H1D24_03205</name>
</gene>
<comment type="caution">
    <text evidence="2">The sequence shown here is derived from an EMBL/GenBank/DDBJ whole genome shotgun (WGS) entry which is preliminary data.</text>
</comment>
<feature type="transmembrane region" description="Helical" evidence="1">
    <location>
        <begin position="12"/>
        <end position="33"/>
    </location>
</feature>
<dbReference type="AlphaFoldDB" id="A0A7W0DGX0"/>
<proteinExistence type="predicted"/>
<dbReference type="RefSeq" id="WP_181655759.1">
    <property type="nucleotide sequence ID" value="NZ_JACEHE010000001.1"/>
</dbReference>
<keyword evidence="1" id="KW-0472">Membrane</keyword>
<feature type="transmembrane region" description="Helical" evidence="1">
    <location>
        <begin position="53"/>
        <end position="75"/>
    </location>
</feature>
<keyword evidence="1" id="KW-1133">Transmembrane helix</keyword>
<protein>
    <submittedName>
        <fullName evidence="2">Uncharacterized protein</fullName>
    </submittedName>
</protein>
<organism evidence="2 3">
    <name type="scientific">Streptomyces himalayensis subsp. himalayensis</name>
    <dbReference type="NCBI Taxonomy" id="2756131"/>
    <lineage>
        <taxon>Bacteria</taxon>
        <taxon>Bacillati</taxon>
        <taxon>Actinomycetota</taxon>
        <taxon>Actinomycetes</taxon>
        <taxon>Kitasatosporales</taxon>
        <taxon>Streptomycetaceae</taxon>
        <taxon>Streptomyces</taxon>
        <taxon>Streptomyces himalayensis</taxon>
    </lineage>
</organism>
<reference evidence="2 3" key="1">
    <citation type="submission" date="2020-07" db="EMBL/GenBank/DDBJ databases">
        <title>Streptomyces isolated from Indian soil.</title>
        <authorList>
            <person name="Mandal S."/>
            <person name="Maiti P.K."/>
        </authorList>
    </citation>
    <scope>NUCLEOTIDE SEQUENCE [LARGE SCALE GENOMIC DNA]</scope>
    <source>
        <strain evidence="2 3">PSKA28</strain>
    </source>
</reference>
<accession>A0A7W0DGX0</accession>
<dbReference type="EMBL" id="JACEHE010000001">
    <property type="protein sequence ID" value="MBA2944857.1"/>
    <property type="molecule type" value="Genomic_DNA"/>
</dbReference>
<feature type="transmembrane region" description="Helical" evidence="1">
    <location>
        <begin position="82"/>
        <end position="99"/>
    </location>
</feature>
<evidence type="ECO:0000256" key="1">
    <source>
        <dbReference type="SAM" id="Phobius"/>
    </source>
</evidence>